<dbReference type="EMBL" id="FRAR01000021">
    <property type="protein sequence ID" value="SHK70324.1"/>
    <property type="molecule type" value="Genomic_DNA"/>
</dbReference>
<dbReference type="GO" id="GO:0016887">
    <property type="term" value="F:ATP hydrolysis activity"/>
    <property type="evidence" value="ECO:0007669"/>
    <property type="project" value="InterPro"/>
</dbReference>
<evidence type="ECO:0000313" key="3">
    <source>
        <dbReference type="EMBL" id="SHK90451.1"/>
    </source>
</evidence>
<gene>
    <name evidence="2" type="ORF">SAMN02745123_02816</name>
    <name evidence="3" type="ORF">SAMN02745123_03537</name>
    <name evidence="4" type="ORF">SAMN02745123_03873</name>
</gene>
<dbReference type="SUPFAM" id="SSF52540">
    <property type="entry name" value="P-loop containing nucleoside triphosphate hydrolases"/>
    <property type="match status" value="1"/>
</dbReference>
<dbReference type="EMBL" id="FRAR01000038">
    <property type="protein sequence ID" value="SHL00188.1"/>
    <property type="molecule type" value="Genomic_DNA"/>
</dbReference>
<reference evidence="3" key="1">
    <citation type="submission" date="2016-11" db="EMBL/GenBank/DDBJ databases">
        <authorList>
            <person name="Jaros S."/>
            <person name="Januszkiewicz K."/>
            <person name="Wedrychowicz H."/>
        </authorList>
    </citation>
    <scope>NUCLEOTIDE SEQUENCE [LARGE SCALE GENOMIC DNA]</scope>
    <source>
        <strain evidence="3">DSM 10349</strain>
    </source>
</reference>
<keyword evidence="5" id="KW-1185">Reference proteome</keyword>
<proteinExistence type="predicted"/>
<dbReference type="Gene3D" id="3.40.50.300">
    <property type="entry name" value="P-loop containing nucleotide triphosphate hydrolases"/>
    <property type="match status" value="1"/>
</dbReference>
<name>A0A1M6W9P7_9FIRM</name>
<protein>
    <submittedName>
        <fullName evidence="3">Type II secretory pathway, component ExeA (Predicted ATPase)</fullName>
    </submittedName>
</protein>
<dbReference type="STRING" id="1121421.SAMN02745123_02816"/>
<evidence type="ECO:0000313" key="4">
    <source>
        <dbReference type="EMBL" id="SHL00188.1"/>
    </source>
</evidence>
<reference evidence="5" key="2">
    <citation type="submission" date="2016-11" db="EMBL/GenBank/DDBJ databases">
        <authorList>
            <person name="Varghese N."/>
            <person name="Submissions S."/>
        </authorList>
    </citation>
    <scope>NUCLEOTIDE SEQUENCE [LARGE SCALE GENOMIC DNA]</scope>
    <source>
        <strain evidence="5">DSM 10349</strain>
    </source>
</reference>
<dbReference type="InterPro" id="IPR027417">
    <property type="entry name" value="P-loop_NTPase"/>
</dbReference>
<dbReference type="AlphaFoldDB" id="A0A1M6W9P7"/>
<dbReference type="EMBL" id="FRAR01000029">
    <property type="protein sequence ID" value="SHK90451.1"/>
    <property type="molecule type" value="Genomic_DNA"/>
</dbReference>
<sequence>MVKPSILNGINIDLLDPKLHPINTKRYILSTPPVNEVIQNISACIDKKDTGAIIYGRPRLGKTFALRALKVYLQDGYGDIPIFTINQTWQQYAREKRFYEDLLASSGHDLISKGNSDEKRRRLINHLSNEIDKSQKGMMVLFIDEAQHLLEPHYYWLMDIYNALESKGYYVFYLLVGQKELRHRRSTFIEQERQQIVGRFMVREYAFSGIRTEEDIKELLEGYDELTEYPEGSNISFTNYFFPEAFSTGHRISTFSEKMFNIFTNKRIEVKLSGKPEIPMKYLTSTIEYLFKEYGLHSKKPSEWINHSMLEESIRQSGYIQAELGLQG</sequence>
<dbReference type="RefSeq" id="WP_072915547.1">
    <property type="nucleotide sequence ID" value="NZ_FRAR01000021.1"/>
</dbReference>
<evidence type="ECO:0000313" key="2">
    <source>
        <dbReference type="EMBL" id="SHK70324.1"/>
    </source>
</evidence>
<accession>A0A1M6W9P7</accession>
<dbReference type="InterPro" id="IPR049945">
    <property type="entry name" value="AAA_22"/>
</dbReference>
<dbReference type="Proteomes" id="UP000183997">
    <property type="component" value="Unassembled WGS sequence"/>
</dbReference>
<evidence type="ECO:0000259" key="1">
    <source>
        <dbReference type="Pfam" id="PF13401"/>
    </source>
</evidence>
<feature type="domain" description="ORC1/DEAH AAA+ ATPase" evidence="1">
    <location>
        <begin position="52"/>
        <end position="184"/>
    </location>
</feature>
<evidence type="ECO:0000313" key="5">
    <source>
        <dbReference type="Proteomes" id="UP000183997"/>
    </source>
</evidence>
<dbReference type="Pfam" id="PF13401">
    <property type="entry name" value="AAA_22"/>
    <property type="match status" value="1"/>
</dbReference>
<organism evidence="3 5">
    <name type="scientific">Desulforamulus aeronauticus DSM 10349</name>
    <dbReference type="NCBI Taxonomy" id="1121421"/>
    <lineage>
        <taxon>Bacteria</taxon>
        <taxon>Bacillati</taxon>
        <taxon>Bacillota</taxon>
        <taxon>Clostridia</taxon>
        <taxon>Eubacteriales</taxon>
        <taxon>Peptococcaceae</taxon>
        <taxon>Desulforamulus</taxon>
    </lineage>
</organism>